<keyword evidence="2" id="KW-1185">Reference proteome</keyword>
<sequence length="89" mass="10158">MQMSGPLLFFVQGHIHQKSSNAESKDSLIIVRNKILLNKDDTVTIVNEMVLGSEIARKIADEIARHLVEPLLRRDWPNDESGKDYLDRS</sequence>
<gene>
    <name evidence="1" type="ORF">CLODIP_2_CD02725</name>
</gene>
<proteinExistence type="predicted"/>
<protein>
    <submittedName>
        <fullName evidence="1">Uncharacterized protein</fullName>
    </submittedName>
</protein>
<name>A0A8S1CM74_9INSE</name>
<dbReference type="AlphaFoldDB" id="A0A8S1CM74"/>
<dbReference type="Proteomes" id="UP000494165">
    <property type="component" value="Unassembled WGS sequence"/>
</dbReference>
<evidence type="ECO:0000313" key="1">
    <source>
        <dbReference type="EMBL" id="CAB3368824.1"/>
    </source>
</evidence>
<organism evidence="1 2">
    <name type="scientific">Cloeon dipterum</name>
    <dbReference type="NCBI Taxonomy" id="197152"/>
    <lineage>
        <taxon>Eukaryota</taxon>
        <taxon>Metazoa</taxon>
        <taxon>Ecdysozoa</taxon>
        <taxon>Arthropoda</taxon>
        <taxon>Hexapoda</taxon>
        <taxon>Insecta</taxon>
        <taxon>Pterygota</taxon>
        <taxon>Palaeoptera</taxon>
        <taxon>Ephemeroptera</taxon>
        <taxon>Pisciforma</taxon>
        <taxon>Baetidae</taxon>
        <taxon>Cloeon</taxon>
    </lineage>
</organism>
<reference evidence="1 2" key="1">
    <citation type="submission" date="2020-04" db="EMBL/GenBank/DDBJ databases">
        <authorList>
            <person name="Alioto T."/>
            <person name="Alioto T."/>
            <person name="Gomez Garrido J."/>
        </authorList>
    </citation>
    <scope>NUCLEOTIDE SEQUENCE [LARGE SCALE GENOMIC DNA]</scope>
</reference>
<comment type="caution">
    <text evidence="1">The sequence shown here is derived from an EMBL/GenBank/DDBJ whole genome shotgun (WGS) entry which is preliminary data.</text>
</comment>
<dbReference type="EMBL" id="CADEPI010000040">
    <property type="protein sequence ID" value="CAB3368824.1"/>
    <property type="molecule type" value="Genomic_DNA"/>
</dbReference>
<accession>A0A8S1CM74</accession>
<evidence type="ECO:0000313" key="2">
    <source>
        <dbReference type="Proteomes" id="UP000494165"/>
    </source>
</evidence>